<dbReference type="SUPFAM" id="SSF51306">
    <property type="entry name" value="LexA/Signal peptidase"/>
    <property type="match status" value="1"/>
</dbReference>
<comment type="caution">
    <text evidence="5">The sequence shown here is derived from an EMBL/GenBank/DDBJ whole genome shotgun (WGS) entry which is preliminary data.</text>
</comment>
<dbReference type="Gene3D" id="2.10.109.10">
    <property type="entry name" value="Umud Fragment, subunit A"/>
    <property type="match status" value="1"/>
</dbReference>
<evidence type="ECO:0000313" key="5">
    <source>
        <dbReference type="EMBL" id="MEE6257144.1"/>
    </source>
</evidence>
<comment type="subcellular location">
    <subcellularLocation>
        <location evidence="1">Membrane</location>
    </subcellularLocation>
</comment>
<proteinExistence type="predicted"/>
<dbReference type="RefSeq" id="WP_331212231.1">
    <property type="nucleotide sequence ID" value="NZ_JAZGQK010000001.1"/>
</dbReference>
<dbReference type="InterPro" id="IPR015927">
    <property type="entry name" value="Peptidase_S24_S26A/B/C"/>
</dbReference>
<dbReference type="Proteomes" id="UP001332243">
    <property type="component" value="Unassembled WGS sequence"/>
</dbReference>
<dbReference type="EMBL" id="JAZGQK010000001">
    <property type="protein sequence ID" value="MEE6257144.1"/>
    <property type="molecule type" value="Genomic_DNA"/>
</dbReference>
<reference evidence="5 6" key="1">
    <citation type="submission" date="2024-01" db="EMBL/GenBank/DDBJ databases">
        <title>Genome insights into Plantactinospora sonchi sp. nov.</title>
        <authorList>
            <person name="Wang L."/>
        </authorList>
    </citation>
    <scope>NUCLEOTIDE SEQUENCE [LARGE SCALE GENOMIC DNA]</scope>
    <source>
        <strain evidence="5 6">NEAU-QY2</strain>
    </source>
</reference>
<evidence type="ECO:0000256" key="1">
    <source>
        <dbReference type="ARBA" id="ARBA00004370"/>
    </source>
</evidence>
<protein>
    <submittedName>
        <fullName evidence="5">S24/S26 family peptidase</fullName>
    </submittedName>
</protein>
<keyword evidence="2" id="KW-0378">Hydrolase</keyword>
<dbReference type="InterPro" id="IPR036286">
    <property type="entry name" value="LexA/Signal_pep-like_sf"/>
</dbReference>
<feature type="domain" description="Peptidase S24/S26A/S26B/S26C" evidence="4">
    <location>
        <begin position="12"/>
        <end position="100"/>
    </location>
</feature>
<dbReference type="PANTHER" id="PTHR12383">
    <property type="entry name" value="PROTEASE FAMILY S26 MITOCHONDRIAL INNER MEMBRANE PROTEASE-RELATED"/>
    <property type="match status" value="1"/>
</dbReference>
<accession>A0ABU7RKX2</accession>
<dbReference type="Pfam" id="PF00717">
    <property type="entry name" value="Peptidase_S24"/>
    <property type="match status" value="1"/>
</dbReference>
<evidence type="ECO:0000259" key="4">
    <source>
        <dbReference type="Pfam" id="PF00717"/>
    </source>
</evidence>
<dbReference type="InterPro" id="IPR052064">
    <property type="entry name" value="Mito_IMP1_subunit"/>
</dbReference>
<gene>
    <name evidence="5" type="ORF">V1633_01405</name>
</gene>
<sequence>MSPDIAADGSRPRAPLFAVLVVGPSMVPTLRHGDAVLVRRGGRAVRAGDLVVAEFRGRPGLLVVKRAERAVDGGWWLRGDNSFVTDDSRAYGVADVWGRVVLRYWPRPRWFGRRAGRGDRVTNR</sequence>
<name>A0ABU7RKX2_9ACTN</name>
<dbReference type="CDD" id="cd06462">
    <property type="entry name" value="Peptidase_S24_S26"/>
    <property type="match status" value="1"/>
</dbReference>
<evidence type="ECO:0000256" key="3">
    <source>
        <dbReference type="ARBA" id="ARBA00023136"/>
    </source>
</evidence>
<evidence type="ECO:0000313" key="6">
    <source>
        <dbReference type="Proteomes" id="UP001332243"/>
    </source>
</evidence>
<keyword evidence="3" id="KW-0472">Membrane</keyword>
<keyword evidence="6" id="KW-1185">Reference proteome</keyword>
<dbReference type="PANTHER" id="PTHR12383:SF16">
    <property type="entry name" value="MITOCHONDRIAL INNER MEMBRANE PROTEASE SUBUNIT 1"/>
    <property type="match status" value="1"/>
</dbReference>
<organism evidence="5 6">
    <name type="scientific">Plantactinospora sonchi</name>
    <dbReference type="NCBI Taxonomy" id="1544735"/>
    <lineage>
        <taxon>Bacteria</taxon>
        <taxon>Bacillati</taxon>
        <taxon>Actinomycetota</taxon>
        <taxon>Actinomycetes</taxon>
        <taxon>Micromonosporales</taxon>
        <taxon>Micromonosporaceae</taxon>
        <taxon>Plantactinospora</taxon>
    </lineage>
</organism>
<evidence type="ECO:0000256" key="2">
    <source>
        <dbReference type="ARBA" id="ARBA00022801"/>
    </source>
</evidence>